<accession>A0A919P0Z5</accession>
<dbReference type="InterPro" id="IPR035992">
    <property type="entry name" value="Ricin_B-like_lectins"/>
</dbReference>
<dbReference type="EMBL" id="BONK01000004">
    <property type="protein sequence ID" value="GIG20665.1"/>
    <property type="molecule type" value="Genomic_DNA"/>
</dbReference>
<dbReference type="GO" id="GO:0004553">
    <property type="term" value="F:hydrolase activity, hydrolyzing O-glycosyl compounds"/>
    <property type="evidence" value="ECO:0007669"/>
    <property type="project" value="InterPro"/>
</dbReference>
<feature type="signal peptide" evidence="1">
    <location>
        <begin position="1"/>
        <end position="28"/>
    </location>
</feature>
<organism evidence="3 4">
    <name type="scientific">Cellulomonas chitinilytica</name>
    <dbReference type="NCBI Taxonomy" id="398759"/>
    <lineage>
        <taxon>Bacteria</taxon>
        <taxon>Bacillati</taxon>
        <taxon>Actinomycetota</taxon>
        <taxon>Actinomycetes</taxon>
        <taxon>Micrococcales</taxon>
        <taxon>Cellulomonadaceae</taxon>
        <taxon>Cellulomonas</taxon>
    </lineage>
</organism>
<dbReference type="SUPFAM" id="SSF50370">
    <property type="entry name" value="Ricin B-like lectins"/>
    <property type="match status" value="1"/>
</dbReference>
<evidence type="ECO:0000313" key="3">
    <source>
        <dbReference type="EMBL" id="GIG20665.1"/>
    </source>
</evidence>
<protein>
    <recommendedName>
        <fullName evidence="2">GH16 domain-containing protein</fullName>
    </recommendedName>
</protein>
<dbReference type="InterPro" id="IPR000772">
    <property type="entry name" value="Ricin_B_lectin"/>
</dbReference>
<reference evidence="3" key="1">
    <citation type="submission" date="2021-01" db="EMBL/GenBank/DDBJ databases">
        <title>Whole genome shotgun sequence of Cellulomonas chitinilytica NBRC 110799.</title>
        <authorList>
            <person name="Komaki H."/>
            <person name="Tamura T."/>
        </authorList>
    </citation>
    <scope>NUCLEOTIDE SEQUENCE</scope>
    <source>
        <strain evidence="3">NBRC 110799</strain>
    </source>
</reference>
<dbReference type="GO" id="GO:0005975">
    <property type="term" value="P:carbohydrate metabolic process"/>
    <property type="evidence" value="ECO:0007669"/>
    <property type="project" value="InterPro"/>
</dbReference>
<dbReference type="CDD" id="cd00413">
    <property type="entry name" value="Glyco_hydrolase_16"/>
    <property type="match status" value="1"/>
</dbReference>
<dbReference type="InterPro" id="IPR000757">
    <property type="entry name" value="Beta-glucanase-like"/>
</dbReference>
<name>A0A919P0Z5_9CELL</name>
<dbReference type="Pfam" id="PF00652">
    <property type="entry name" value="Ricin_B_lectin"/>
    <property type="match status" value="1"/>
</dbReference>
<dbReference type="SMART" id="SM00458">
    <property type="entry name" value="RICIN"/>
    <property type="match status" value="1"/>
</dbReference>
<evidence type="ECO:0000313" key="4">
    <source>
        <dbReference type="Proteomes" id="UP000632740"/>
    </source>
</evidence>
<evidence type="ECO:0000259" key="2">
    <source>
        <dbReference type="PROSITE" id="PS51762"/>
    </source>
</evidence>
<dbReference type="PROSITE" id="PS50231">
    <property type="entry name" value="RICIN_B_LECTIN"/>
    <property type="match status" value="1"/>
</dbReference>
<comment type="caution">
    <text evidence="3">The sequence shown here is derived from an EMBL/GenBank/DDBJ whole genome shotgun (WGS) entry which is preliminary data.</text>
</comment>
<dbReference type="PROSITE" id="PS51762">
    <property type="entry name" value="GH16_2"/>
    <property type="match status" value="1"/>
</dbReference>
<feature type="domain" description="GH16" evidence="2">
    <location>
        <begin position="48"/>
        <end position="293"/>
    </location>
</feature>
<dbReference type="InterPro" id="IPR013320">
    <property type="entry name" value="ConA-like_dom_sf"/>
</dbReference>
<dbReference type="PANTHER" id="PTHR40469:SF2">
    <property type="entry name" value="GALACTOSE-BINDING DOMAIN-LIKE SUPERFAMILY PROTEIN"/>
    <property type="match status" value="1"/>
</dbReference>
<dbReference type="PANTHER" id="PTHR40469">
    <property type="entry name" value="SECRETED GLYCOSYL HYDROLASE"/>
    <property type="match status" value="1"/>
</dbReference>
<sequence length="459" mass="47763">MPLAQLRRKRLVTATAAALAAASTSLLGAVGVATPSNAAAAPACGALFDDFSYDSPSDAAFRSNGWSVRSGGGGPGPAGASWSASGLSFPVVDGQKVAQLSASTNGTPGGTSQTEFLQTGMRFLEGTYASRIKFHDAPAAGPDGDHVNQTFFAIGPAQRFDYDPLYSELDFSEYLPNGGWGTSKPTNYQTSYNGYRADPWDPRNAQSEQSRSLEGWHDVVAQVAGGHVKYFIDGTLVGDHTVDDKTGTYSVYPRAAMTIDFNLWFVDLAGHSGAASTWQQHVDWVYHAKNTVLSPAAVASRVSSLRAAGSTHRDDIAAGACIPGDTGTGSGPTGAVASGIAGKCLDVKGAGTANGTPVQLWSCNGTGAQRWARTADNTLTALGKCLDAAGGGTANRTKLQLWDCNGTAAQQWQPHDGGYRNPVSGRCLDDPGASTTDGTQLQLWDCNSTNAQKWSLPAA</sequence>
<feature type="chain" id="PRO_5039502781" description="GH16 domain-containing protein" evidence="1">
    <location>
        <begin position="29"/>
        <end position="459"/>
    </location>
</feature>
<dbReference type="SUPFAM" id="SSF49899">
    <property type="entry name" value="Concanavalin A-like lectins/glucanases"/>
    <property type="match status" value="1"/>
</dbReference>
<keyword evidence="1" id="KW-0732">Signal</keyword>
<dbReference type="Gene3D" id="2.60.120.200">
    <property type="match status" value="1"/>
</dbReference>
<dbReference type="Proteomes" id="UP000632740">
    <property type="component" value="Unassembled WGS sequence"/>
</dbReference>
<dbReference type="CDD" id="cd23451">
    <property type="entry name" value="beta-trefoil_Ricin_laminarinase"/>
    <property type="match status" value="1"/>
</dbReference>
<proteinExistence type="predicted"/>
<keyword evidence="4" id="KW-1185">Reference proteome</keyword>
<dbReference type="AlphaFoldDB" id="A0A919P0Z5"/>
<evidence type="ECO:0000256" key="1">
    <source>
        <dbReference type="SAM" id="SignalP"/>
    </source>
</evidence>
<gene>
    <name evidence="3" type="ORF">Cch01nite_13890</name>
</gene>
<dbReference type="Gene3D" id="2.80.10.50">
    <property type="match status" value="2"/>
</dbReference>